<protein>
    <submittedName>
        <fullName evidence="2">Uncharacterized protein</fullName>
    </submittedName>
</protein>
<accession>A0A448XPG8</accession>
<organism evidence="2 3">
    <name type="scientific">Protopolystoma xenopodis</name>
    <dbReference type="NCBI Taxonomy" id="117903"/>
    <lineage>
        <taxon>Eukaryota</taxon>
        <taxon>Metazoa</taxon>
        <taxon>Spiralia</taxon>
        <taxon>Lophotrochozoa</taxon>
        <taxon>Platyhelminthes</taxon>
        <taxon>Monogenea</taxon>
        <taxon>Polyopisthocotylea</taxon>
        <taxon>Polystomatidea</taxon>
        <taxon>Polystomatidae</taxon>
        <taxon>Protopolystoma</taxon>
    </lineage>
</organism>
<evidence type="ECO:0000256" key="1">
    <source>
        <dbReference type="SAM" id="MobiDB-lite"/>
    </source>
</evidence>
<proteinExistence type="predicted"/>
<keyword evidence="3" id="KW-1185">Reference proteome</keyword>
<feature type="compositionally biased region" description="Polar residues" evidence="1">
    <location>
        <begin position="129"/>
        <end position="150"/>
    </location>
</feature>
<feature type="region of interest" description="Disordered" evidence="1">
    <location>
        <begin position="122"/>
        <end position="170"/>
    </location>
</feature>
<sequence>MNHDDSIKNCCSSPGVRDCPAEKDCYFSFCPLYHHPEQFRRLAPTGLLPEVQFSRLLRPVLAEQLQLVAAAPTSEDNGDKVSTWLPDRGQVDAILAAICRRFVVSQMGAQTPIQAVEESVDACDGNPVQDGQTSETISGRMSGKSPNQEGSGLLGIEGWQTDDTERWGKI</sequence>
<evidence type="ECO:0000313" key="3">
    <source>
        <dbReference type="Proteomes" id="UP000784294"/>
    </source>
</evidence>
<dbReference type="AlphaFoldDB" id="A0A448XPG8"/>
<evidence type="ECO:0000313" key="2">
    <source>
        <dbReference type="EMBL" id="VEL41667.1"/>
    </source>
</evidence>
<comment type="caution">
    <text evidence="2">The sequence shown here is derived from an EMBL/GenBank/DDBJ whole genome shotgun (WGS) entry which is preliminary data.</text>
</comment>
<dbReference type="EMBL" id="CAAALY010270482">
    <property type="protein sequence ID" value="VEL41667.1"/>
    <property type="molecule type" value="Genomic_DNA"/>
</dbReference>
<dbReference type="Proteomes" id="UP000784294">
    <property type="component" value="Unassembled WGS sequence"/>
</dbReference>
<gene>
    <name evidence="2" type="ORF">PXEA_LOCUS35107</name>
</gene>
<name>A0A448XPG8_9PLAT</name>
<reference evidence="2" key="1">
    <citation type="submission" date="2018-11" db="EMBL/GenBank/DDBJ databases">
        <authorList>
            <consortium name="Pathogen Informatics"/>
        </authorList>
    </citation>
    <scope>NUCLEOTIDE SEQUENCE</scope>
</reference>